<evidence type="ECO:0000313" key="3">
    <source>
        <dbReference type="Proteomes" id="UP000294166"/>
    </source>
</evidence>
<sequence>MYKDLLITVLPGIGIAFISSFLAARWAMKKFYTEKWWDRKEKAYTEIINALYDMVQFYEVFKEDYGQEDFISEQRSQQLNQLHTKAFWTVRRATDLAALYVSDARS</sequence>
<comment type="caution">
    <text evidence="2">The sequence shown here is derived from an EMBL/GenBank/DDBJ whole genome shotgun (WGS) entry which is preliminary data.</text>
</comment>
<dbReference type="RefSeq" id="WP_130066536.1">
    <property type="nucleotide sequence ID" value="NZ_SEZN01000020.1"/>
</dbReference>
<evidence type="ECO:0000256" key="1">
    <source>
        <dbReference type="SAM" id="Phobius"/>
    </source>
</evidence>
<dbReference type="EMBL" id="SEZN01000020">
    <property type="protein sequence ID" value="RYU63863.1"/>
    <property type="molecule type" value="Genomic_DNA"/>
</dbReference>
<name>A0ABY0I4Z7_9GAMM</name>
<keyword evidence="1" id="KW-1133">Transmembrane helix</keyword>
<proteinExistence type="predicted"/>
<protein>
    <submittedName>
        <fullName evidence="2">Uncharacterized protein</fullName>
    </submittedName>
</protein>
<feature type="transmembrane region" description="Helical" evidence="1">
    <location>
        <begin position="6"/>
        <end position="27"/>
    </location>
</feature>
<keyword evidence="1" id="KW-0472">Membrane</keyword>
<keyword evidence="3" id="KW-1185">Reference proteome</keyword>
<gene>
    <name evidence="2" type="ORF">ERW53_11780</name>
</gene>
<accession>A0ABY0I4Z7</accession>
<organism evidence="2 3">
    <name type="scientific">Aliivibrio finisterrensis</name>
    <dbReference type="NCBI Taxonomy" id="511998"/>
    <lineage>
        <taxon>Bacteria</taxon>
        <taxon>Pseudomonadati</taxon>
        <taxon>Pseudomonadota</taxon>
        <taxon>Gammaproteobacteria</taxon>
        <taxon>Vibrionales</taxon>
        <taxon>Vibrionaceae</taxon>
        <taxon>Aliivibrio</taxon>
    </lineage>
</organism>
<evidence type="ECO:0000313" key="2">
    <source>
        <dbReference type="EMBL" id="RYU63863.1"/>
    </source>
</evidence>
<keyword evidence="1" id="KW-0812">Transmembrane</keyword>
<dbReference type="Proteomes" id="UP000294166">
    <property type="component" value="Unassembled WGS sequence"/>
</dbReference>
<reference evidence="2 3" key="1">
    <citation type="submission" date="2019-02" db="EMBL/GenBank/DDBJ databases">
        <title>Genome sequences of Aliivibrio finisterrensis strains from farmed Atlantic salmon.</title>
        <authorList>
            <person name="Bowman J.P."/>
        </authorList>
    </citation>
    <scope>NUCLEOTIDE SEQUENCE [LARGE SCALE GENOMIC DNA]</scope>
    <source>
        <strain evidence="2 3">A21</strain>
    </source>
</reference>